<dbReference type="EMBL" id="JBBHLI010000004">
    <property type="protein sequence ID" value="MEK9501143.1"/>
    <property type="molecule type" value="Genomic_DNA"/>
</dbReference>
<sequence>MWRDTGRQQHRPGRCIALPEASRNERIDDVPVKMIEQQALTSLHRLRSAYVADITSRISTQRGILREFGYALPKGAKTLVGRAWLALDHARLPVDLREELALALDEIDAPR</sequence>
<dbReference type="Proteomes" id="UP001484239">
    <property type="component" value="Unassembled WGS sequence"/>
</dbReference>
<reference evidence="1 2" key="1">
    <citation type="submission" date="2024-02" db="EMBL/GenBank/DDBJ databases">
        <title>A novel Gemmatimonadota bacterium.</title>
        <authorList>
            <person name="Du Z.-J."/>
            <person name="Ye Y.-Q."/>
        </authorList>
    </citation>
    <scope>NUCLEOTIDE SEQUENCE [LARGE SCALE GENOMIC DNA]</scope>
    <source>
        <strain evidence="1 2">DH-20</strain>
    </source>
</reference>
<name>A0ABU9EAH9_9BACT</name>
<evidence type="ECO:0000313" key="1">
    <source>
        <dbReference type="EMBL" id="MEK9501143.1"/>
    </source>
</evidence>
<organism evidence="1 2">
    <name type="scientific">Gaopeijia maritima</name>
    <dbReference type="NCBI Taxonomy" id="3119007"/>
    <lineage>
        <taxon>Bacteria</taxon>
        <taxon>Pseudomonadati</taxon>
        <taxon>Gemmatimonadota</taxon>
        <taxon>Longimicrobiia</taxon>
        <taxon>Gaopeijiales</taxon>
        <taxon>Gaopeijiaceae</taxon>
        <taxon>Gaopeijia</taxon>
    </lineage>
</organism>
<keyword evidence="2" id="KW-1185">Reference proteome</keyword>
<proteinExistence type="predicted"/>
<comment type="caution">
    <text evidence="1">The sequence shown here is derived from an EMBL/GenBank/DDBJ whole genome shotgun (WGS) entry which is preliminary data.</text>
</comment>
<accession>A0ABU9EAH9</accession>
<gene>
    <name evidence="1" type="ORF">WI372_09150</name>
</gene>
<evidence type="ECO:0000313" key="2">
    <source>
        <dbReference type="Proteomes" id="UP001484239"/>
    </source>
</evidence>
<dbReference type="RefSeq" id="WP_405277225.1">
    <property type="nucleotide sequence ID" value="NZ_CP144380.1"/>
</dbReference>
<protein>
    <submittedName>
        <fullName evidence="1">Uncharacterized protein</fullName>
    </submittedName>
</protein>